<reference evidence="1 2" key="1">
    <citation type="submission" date="2024-06" db="EMBL/GenBank/DDBJ databases">
        <authorList>
            <person name="Campbell A.G."/>
        </authorList>
    </citation>
    <scope>NUCLEOTIDE SEQUENCE [LARGE SCALE GENOMIC DNA]</scope>
    <source>
        <strain evidence="1 2">EM12</strain>
    </source>
</reference>
<proteinExistence type="predicted"/>
<evidence type="ECO:0000313" key="1">
    <source>
        <dbReference type="EMBL" id="MER2249569.1"/>
    </source>
</evidence>
<sequence length="104" mass="11414">MRPLPPPEALAHAGRLLAAHGFRETARNTRGDSLYLARGEGPERLRLSNHARTPKQRRIHPEVVASLVIRAPKTEVQVAALVEAALRDFAGGLARQASRLTEPR</sequence>
<dbReference type="EMBL" id="JBELQE010000041">
    <property type="protein sequence ID" value="MER2249569.1"/>
    <property type="molecule type" value="Genomic_DNA"/>
</dbReference>
<keyword evidence="2" id="KW-1185">Reference proteome</keyword>
<dbReference type="RefSeq" id="WP_350393105.1">
    <property type="nucleotide sequence ID" value="NZ_JBELQE010000041.1"/>
</dbReference>
<protein>
    <submittedName>
        <fullName evidence="1">Uncharacterized protein</fullName>
    </submittedName>
</protein>
<comment type="caution">
    <text evidence="1">The sequence shown here is derived from an EMBL/GenBank/DDBJ whole genome shotgun (WGS) entry which is preliminary data.</text>
</comment>
<evidence type="ECO:0000313" key="2">
    <source>
        <dbReference type="Proteomes" id="UP001480955"/>
    </source>
</evidence>
<accession>A0ABV1QJP1</accession>
<organism evidence="1 2">
    <name type="scientific">Methylorubrum podarium</name>
    <dbReference type="NCBI Taxonomy" id="200476"/>
    <lineage>
        <taxon>Bacteria</taxon>
        <taxon>Pseudomonadati</taxon>
        <taxon>Pseudomonadota</taxon>
        <taxon>Alphaproteobacteria</taxon>
        <taxon>Hyphomicrobiales</taxon>
        <taxon>Methylobacteriaceae</taxon>
        <taxon>Methylorubrum</taxon>
    </lineage>
</organism>
<name>A0ABV1QJP1_9HYPH</name>
<gene>
    <name evidence="1" type="ORF">ABS772_06520</name>
</gene>
<dbReference type="Proteomes" id="UP001480955">
    <property type="component" value="Unassembled WGS sequence"/>
</dbReference>